<evidence type="ECO:0000256" key="2">
    <source>
        <dbReference type="ARBA" id="ARBA00004371"/>
    </source>
</evidence>
<gene>
    <name evidence="24" type="ORF">AMC99_01102</name>
</gene>
<dbReference type="OrthoDB" id="9769665at2"/>
<organism evidence="24 25">
    <name type="scientific">Altererythrobacter epoxidivorans</name>
    <dbReference type="NCBI Taxonomy" id="361183"/>
    <lineage>
        <taxon>Bacteria</taxon>
        <taxon>Pseudomonadati</taxon>
        <taxon>Pseudomonadota</taxon>
        <taxon>Alphaproteobacteria</taxon>
        <taxon>Sphingomonadales</taxon>
        <taxon>Erythrobacteraceae</taxon>
        <taxon>Altererythrobacter</taxon>
    </lineage>
</organism>
<accession>A0A0M4M7G8</accession>
<dbReference type="PANTHER" id="PTHR12053:SF3">
    <property type="entry name" value="CARBOXYPEPTIDASE Q"/>
    <property type="match status" value="1"/>
</dbReference>
<evidence type="ECO:0000256" key="15">
    <source>
        <dbReference type="ARBA" id="ARBA00023049"/>
    </source>
</evidence>
<evidence type="ECO:0000256" key="9">
    <source>
        <dbReference type="ARBA" id="ARBA00022723"/>
    </source>
</evidence>
<keyword evidence="6" id="KW-0964">Secreted</keyword>
<evidence type="ECO:0000256" key="14">
    <source>
        <dbReference type="ARBA" id="ARBA00023034"/>
    </source>
</evidence>
<dbReference type="EMBL" id="CP012669">
    <property type="protein sequence ID" value="ALE16398.1"/>
    <property type="molecule type" value="Genomic_DNA"/>
</dbReference>
<feature type="chain" id="PRO_5005798202" description="Carboxypeptidase Q" evidence="22">
    <location>
        <begin position="26"/>
        <end position="538"/>
    </location>
</feature>
<keyword evidence="24" id="KW-0031">Aminopeptidase</keyword>
<dbReference type="Gene3D" id="3.50.30.30">
    <property type="match status" value="1"/>
</dbReference>
<protein>
    <recommendedName>
        <fullName evidence="5">Carboxypeptidase Q</fullName>
    </recommendedName>
    <alternativeName>
        <fullName evidence="20">Plasma glutamate carboxypeptidase</fullName>
    </alternativeName>
</protein>
<dbReference type="PATRIC" id="fig|361183.4.peg.1075"/>
<keyword evidence="7" id="KW-0121">Carboxypeptidase</keyword>
<dbReference type="Proteomes" id="UP000057938">
    <property type="component" value="Chromosome"/>
</dbReference>
<evidence type="ECO:0000313" key="24">
    <source>
        <dbReference type="EMBL" id="ALE16398.1"/>
    </source>
</evidence>
<sequence>MRNKRFVASLLAASTLLAVPGSLFAGEPDKTAQIIDEGLARSEAQILAHELLDQIGPRLTNSTNMRKAEAWAVEKMQKLGLKNVHKEGFDFGRGWDLISSDVRMTSPRPIELTAIPVAWTPPTNGPVEAEIIVAPISKKEHFDAYRGQLNGKIVLLTIPGMGDEPTTPAFKRLDQSDISKNDEIDLPSFDPGAIERWRKRSEFAQELDDFLASEGAVAWVKKARRDGKLLHGEGSGYEVGKTPKLPGIEMAAEDYRRLARLAKTGPAPKLTINSNVRFVDGDTQGYNIIGEIPGSDPKAGYVMAGAHFDSWLAGDGAVDNGAGSITILEAARILQETGVKPKRTIKFVLWSGEEQGLHGSLGYVRRHLVAREGEEALTPGNVYREWRYLFPVTAKPGYSEMKAYFNMDNGSGKLRGIYAEGNVGAERLLRSWLAPFGDLGASSVVAGETGGTDHVFFNAIGLPAFQFIQDPLDYGARLHHTNIDTFDHLRPDDLRQAATVMAGVLMAAANDKEELPRKPLPEPQSASDPFKYDYPETD</sequence>
<dbReference type="SUPFAM" id="SSF53187">
    <property type="entry name" value="Zn-dependent exopeptidases"/>
    <property type="match status" value="1"/>
</dbReference>
<dbReference type="STRING" id="361183.AMC99_01102"/>
<evidence type="ECO:0000256" key="11">
    <source>
        <dbReference type="ARBA" id="ARBA00022801"/>
    </source>
</evidence>
<comment type="subcellular location">
    <subcellularLocation>
        <location evidence="1">Endoplasmic reticulum</location>
    </subcellularLocation>
    <subcellularLocation>
        <location evidence="3">Golgi apparatus</location>
    </subcellularLocation>
    <subcellularLocation>
        <location evidence="2">Lysosome</location>
    </subcellularLocation>
    <subcellularLocation>
        <location evidence="4">Secreted</location>
    </subcellularLocation>
</comment>
<keyword evidence="16" id="KW-0865">Zymogen</keyword>
<name>A0A0M4M7G8_9SPHN</name>
<evidence type="ECO:0000256" key="12">
    <source>
        <dbReference type="ARBA" id="ARBA00022824"/>
    </source>
</evidence>
<dbReference type="KEGG" id="aep:AMC99_01102"/>
<keyword evidence="14" id="KW-0333">Golgi apparatus</keyword>
<evidence type="ECO:0000313" key="25">
    <source>
        <dbReference type="Proteomes" id="UP000057938"/>
    </source>
</evidence>
<evidence type="ECO:0000256" key="8">
    <source>
        <dbReference type="ARBA" id="ARBA00022670"/>
    </source>
</evidence>
<keyword evidence="18" id="KW-0458">Lysosome</keyword>
<keyword evidence="12" id="KW-0256">Endoplasmic reticulum</keyword>
<dbReference type="AlphaFoldDB" id="A0A0M4M7G8"/>
<evidence type="ECO:0000256" key="10">
    <source>
        <dbReference type="ARBA" id="ARBA00022729"/>
    </source>
</evidence>
<dbReference type="Pfam" id="PF04389">
    <property type="entry name" value="Peptidase_M28"/>
    <property type="match status" value="1"/>
</dbReference>
<keyword evidence="9" id="KW-0479">Metal-binding</keyword>
<evidence type="ECO:0000256" key="16">
    <source>
        <dbReference type="ARBA" id="ARBA00023145"/>
    </source>
</evidence>
<dbReference type="GO" id="GO:0070573">
    <property type="term" value="F:metallodipeptidase activity"/>
    <property type="evidence" value="ECO:0007669"/>
    <property type="project" value="InterPro"/>
</dbReference>
<dbReference type="GO" id="GO:0005764">
    <property type="term" value="C:lysosome"/>
    <property type="evidence" value="ECO:0007669"/>
    <property type="project" value="UniProtKB-SubCell"/>
</dbReference>
<evidence type="ECO:0000256" key="21">
    <source>
        <dbReference type="SAM" id="MobiDB-lite"/>
    </source>
</evidence>
<evidence type="ECO:0000256" key="3">
    <source>
        <dbReference type="ARBA" id="ARBA00004555"/>
    </source>
</evidence>
<feature type="domain" description="Peptidase M28" evidence="23">
    <location>
        <begin position="287"/>
        <end position="503"/>
    </location>
</feature>
<dbReference type="PANTHER" id="PTHR12053">
    <property type="entry name" value="PROTEASE FAMILY M28 PLASMA GLUTAMATE CARBOXYPEPTIDASE-RELATED"/>
    <property type="match status" value="1"/>
</dbReference>
<comment type="subunit">
    <text evidence="19">Homodimer. The monomeric form is inactive while the homodimer is active.</text>
</comment>
<evidence type="ECO:0000256" key="22">
    <source>
        <dbReference type="SAM" id="SignalP"/>
    </source>
</evidence>
<evidence type="ECO:0000256" key="20">
    <source>
        <dbReference type="ARBA" id="ARBA00033328"/>
    </source>
</evidence>
<feature type="compositionally biased region" description="Basic and acidic residues" evidence="21">
    <location>
        <begin position="511"/>
        <end position="520"/>
    </location>
</feature>
<dbReference type="RefSeq" id="WP_061923779.1">
    <property type="nucleotide sequence ID" value="NZ_CP012669.1"/>
</dbReference>
<evidence type="ECO:0000256" key="17">
    <source>
        <dbReference type="ARBA" id="ARBA00023180"/>
    </source>
</evidence>
<evidence type="ECO:0000256" key="6">
    <source>
        <dbReference type="ARBA" id="ARBA00022525"/>
    </source>
</evidence>
<evidence type="ECO:0000256" key="18">
    <source>
        <dbReference type="ARBA" id="ARBA00023228"/>
    </source>
</evidence>
<dbReference type="InterPro" id="IPR039866">
    <property type="entry name" value="CPQ"/>
</dbReference>
<dbReference type="GO" id="GO:0046872">
    <property type="term" value="F:metal ion binding"/>
    <property type="evidence" value="ECO:0007669"/>
    <property type="project" value="UniProtKB-KW"/>
</dbReference>
<evidence type="ECO:0000256" key="7">
    <source>
        <dbReference type="ARBA" id="ARBA00022645"/>
    </source>
</evidence>
<dbReference type="GO" id="GO:0004180">
    <property type="term" value="F:carboxypeptidase activity"/>
    <property type="evidence" value="ECO:0007669"/>
    <property type="project" value="UniProtKB-KW"/>
</dbReference>
<evidence type="ECO:0000256" key="19">
    <source>
        <dbReference type="ARBA" id="ARBA00025833"/>
    </source>
</evidence>
<dbReference type="Gene3D" id="3.40.630.10">
    <property type="entry name" value="Zn peptidases"/>
    <property type="match status" value="1"/>
</dbReference>
<keyword evidence="13" id="KW-0862">Zinc</keyword>
<keyword evidence="10 22" id="KW-0732">Signal</keyword>
<keyword evidence="17" id="KW-0325">Glycoprotein</keyword>
<feature type="region of interest" description="Disordered" evidence="21">
    <location>
        <begin position="511"/>
        <end position="538"/>
    </location>
</feature>
<keyword evidence="15" id="KW-0482">Metalloprotease</keyword>
<evidence type="ECO:0000256" key="5">
    <source>
        <dbReference type="ARBA" id="ARBA00014116"/>
    </source>
</evidence>
<keyword evidence="8" id="KW-0645">Protease</keyword>
<evidence type="ECO:0000259" key="23">
    <source>
        <dbReference type="Pfam" id="PF04389"/>
    </source>
</evidence>
<evidence type="ECO:0000256" key="1">
    <source>
        <dbReference type="ARBA" id="ARBA00004240"/>
    </source>
</evidence>
<evidence type="ECO:0000256" key="4">
    <source>
        <dbReference type="ARBA" id="ARBA00004613"/>
    </source>
</evidence>
<dbReference type="InterPro" id="IPR007484">
    <property type="entry name" value="Peptidase_M28"/>
</dbReference>
<keyword evidence="11" id="KW-0378">Hydrolase</keyword>
<dbReference type="GO" id="GO:0006508">
    <property type="term" value="P:proteolysis"/>
    <property type="evidence" value="ECO:0007669"/>
    <property type="project" value="UniProtKB-KW"/>
</dbReference>
<evidence type="ECO:0000256" key="13">
    <source>
        <dbReference type="ARBA" id="ARBA00022833"/>
    </source>
</evidence>
<proteinExistence type="predicted"/>
<dbReference type="GO" id="GO:0005576">
    <property type="term" value="C:extracellular region"/>
    <property type="evidence" value="ECO:0007669"/>
    <property type="project" value="UniProtKB-SubCell"/>
</dbReference>
<keyword evidence="25" id="KW-1185">Reference proteome</keyword>
<feature type="signal peptide" evidence="22">
    <location>
        <begin position="1"/>
        <end position="25"/>
    </location>
</feature>
<dbReference type="GO" id="GO:0004177">
    <property type="term" value="F:aminopeptidase activity"/>
    <property type="evidence" value="ECO:0007669"/>
    <property type="project" value="UniProtKB-KW"/>
</dbReference>
<reference evidence="24 25" key="1">
    <citation type="submission" date="2015-09" db="EMBL/GenBank/DDBJ databases">
        <title>Complete genome sequence of a benzo[a]pyrene-degrading bacterium Altererythrobacter epoxidivorans CGMCC 1.7731T.</title>
        <authorList>
            <person name="Li Z."/>
            <person name="Cheng H."/>
            <person name="Huo Y."/>
            <person name="Xu X."/>
        </authorList>
    </citation>
    <scope>NUCLEOTIDE SEQUENCE [LARGE SCALE GENOMIC DNA]</scope>
    <source>
        <strain evidence="24 25">CGMCC 1.7731</strain>
    </source>
</reference>